<name>A0ABT4Q3S6_9BACL</name>
<feature type="domain" description="ABC transporter" evidence="5">
    <location>
        <begin position="6"/>
        <end position="256"/>
    </location>
</feature>
<evidence type="ECO:0000259" key="5">
    <source>
        <dbReference type="PROSITE" id="PS50893"/>
    </source>
</evidence>
<dbReference type="InterPro" id="IPR027417">
    <property type="entry name" value="P-loop_NTPase"/>
</dbReference>
<keyword evidence="3" id="KW-0547">Nucleotide-binding</keyword>
<dbReference type="PROSITE" id="PS50893">
    <property type="entry name" value="ABC_TRANSPORTER_2"/>
    <property type="match status" value="1"/>
</dbReference>
<dbReference type="Proteomes" id="UP001527882">
    <property type="component" value="Unassembled WGS sequence"/>
</dbReference>
<dbReference type="RefSeq" id="WP_269879916.1">
    <property type="nucleotide sequence ID" value="NZ_JAQAGZ010000002.1"/>
</dbReference>
<sequence length="324" mass="36842">MKRPLLEVKDLKKHFPLSGGMLQGAKNYVKAVDGIDLEIFEGETFSLVGESGCGKSTLGRTIIRLMEPTEGEIKFGGQAINSLTKKQLLPFRKDMQLIFQDPYASLNPRKRIGETLREPFQIHQLYSTREQKEKIYELLRHVGLNEDAYTRFPHEFSGGQRQRIVIARALALSPKFIVCDEAVSALDVSIQSQIINLLKKLQNEYNITYLFISHNLNVVKYISDRVAVMYLGKIVESAPKGELFKNPLHPYTQALISAIPLPNPEKERSRERIILEGDVPSPVNPPKGCRFHTRCPMVKPVCKEVEPTMIEMENSHKIACHLYN</sequence>
<evidence type="ECO:0000256" key="2">
    <source>
        <dbReference type="ARBA" id="ARBA00022448"/>
    </source>
</evidence>
<protein>
    <submittedName>
        <fullName evidence="6">ABC transporter ATP-binding protein</fullName>
    </submittedName>
</protein>
<dbReference type="SUPFAM" id="SSF52540">
    <property type="entry name" value="P-loop containing nucleoside triphosphate hydrolases"/>
    <property type="match status" value="1"/>
</dbReference>
<evidence type="ECO:0000256" key="4">
    <source>
        <dbReference type="ARBA" id="ARBA00022840"/>
    </source>
</evidence>
<evidence type="ECO:0000313" key="6">
    <source>
        <dbReference type="EMBL" id="MCZ8511518.1"/>
    </source>
</evidence>
<evidence type="ECO:0000313" key="7">
    <source>
        <dbReference type="Proteomes" id="UP001527882"/>
    </source>
</evidence>
<dbReference type="Gene3D" id="3.40.50.300">
    <property type="entry name" value="P-loop containing nucleotide triphosphate hydrolases"/>
    <property type="match status" value="1"/>
</dbReference>
<dbReference type="Pfam" id="PF00005">
    <property type="entry name" value="ABC_tran"/>
    <property type="match status" value="1"/>
</dbReference>
<dbReference type="PANTHER" id="PTHR43776">
    <property type="entry name" value="TRANSPORT ATP-BINDING PROTEIN"/>
    <property type="match status" value="1"/>
</dbReference>
<dbReference type="InterPro" id="IPR003593">
    <property type="entry name" value="AAA+_ATPase"/>
</dbReference>
<comment type="caution">
    <text evidence="6">The sequence shown here is derived from an EMBL/GenBank/DDBJ whole genome shotgun (WGS) entry which is preliminary data.</text>
</comment>
<dbReference type="NCBIfam" id="TIGR01727">
    <property type="entry name" value="oligo_HPY"/>
    <property type="match status" value="1"/>
</dbReference>
<dbReference type="InterPro" id="IPR013563">
    <property type="entry name" value="Oligopep_ABC_C"/>
</dbReference>
<proteinExistence type="inferred from homology"/>
<evidence type="ECO:0000256" key="1">
    <source>
        <dbReference type="ARBA" id="ARBA00005417"/>
    </source>
</evidence>
<dbReference type="CDD" id="cd03257">
    <property type="entry name" value="ABC_NikE_OppD_transporters"/>
    <property type="match status" value="1"/>
</dbReference>
<dbReference type="InterPro" id="IPR003439">
    <property type="entry name" value="ABC_transporter-like_ATP-bd"/>
</dbReference>
<dbReference type="SMART" id="SM00382">
    <property type="entry name" value="AAA"/>
    <property type="match status" value="1"/>
</dbReference>
<reference evidence="6 7" key="1">
    <citation type="submission" date="2022-12" db="EMBL/GenBank/DDBJ databases">
        <title>Draft genome sequence of Paenibacillus sp. dW9.</title>
        <authorList>
            <person name="Choi E.-W."/>
            <person name="Kim D.-U."/>
        </authorList>
    </citation>
    <scope>NUCLEOTIDE SEQUENCE [LARGE SCALE GENOMIC DNA]</scope>
    <source>
        <strain evidence="7">dW9</strain>
    </source>
</reference>
<dbReference type="InterPro" id="IPR050319">
    <property type="entry name" value="ABC_transp_ATP-bind"/>
</dbReference>
<dbReference type="PROSITE" id="PS00211">
    <property type="entry name" value="ABC_TRANSPORTER_1"/>
    <property type="match status" value="1"/>
</dbReference>
<keyword evidence="4 6" id="KW-0067">ATP-binding</keyword>
<dbReference type="InterPro" id="IPR017871">
    <property type="entry name" value="ABC_transporter-like_CS"/>
</dbReference>
<dbReference type="EMBL" id="JAQAGZ010000002">
    <property type="protein sequence ID" value="MCZ8511518.1"/>
    <property type="molecule type" value="Genomic_DNA"/>
</dbReference>
<keyword evidence="7" id="KW-1185">Reference proteome</keyword>
<dbReference type="Pfam" id="PF08352">
    <property type="entry name" value="oligo_HPY"/>
    <property type="match status" value="1"/>
</dbReference>
<evidence type="ECO:0000256" key="3">
    <source>
        <dbReference type="ARBA" id="ARBA00022741"/>
    </source>
</evidence>
<dbReference type="GO" id="GO:0005524">
    <property type="term" value="F:ATP binding"/>
    <property type="evidence" value="ECO:0007669"/>
    <property type="project" value="UniProtKB-KW"/>
</dbReference>
<keyword evidence="2" id="KW-0813">Transport</keyword>
<gene>
    <name evidence="6" type="ORF">O9H85_03525</name>
</gene>
<comment type="similarity">
    <text evidence="1">Belongs to the ABC transporter superfamily.</text>
</comment>
<accession>A0ABT4Q3S6</accession>
<organism evidence="6 7">
    <name type="scientific">Paenibacillus gyeongsangnamensis</name>
    <dbReference type="NCBI Taxonomy" id="3388067"/>
    <lineage>
        <taxon>Bacteria</taxon>
        <taxon>Bacillati</taxon>
        <taxon>Bacillota</taxon>
        <taxon>Bacilli</taxon>
        <taxon>Bacillales</taxon>
        <taxon>Paenibacillaceae</taxon>
        <taxon>Paenibacillus</taxon>
    </lineage>
</organism>